<dbReference type="PATRIC" id="fig|92835.4.peg.2696"/>
<evidence type="ECO:0000256" key="1">
    <source>
        <dbReference type="ARBA" id="ARBA00007401"/>
    </source>
</evidence>
<dbReference type="InterPro" id="IPR006102">
    <property type="entry name" value="Ig-like_GH2"/>
</dbReference>
<dbReference type="RefSeq" id="WP_045276572.1">
    <property type="nucleotide sequence ID" value="NZ_BSES01000003.1"/>
</dbReference>
<evidence type="ECO:0000256" key="2">
    <source>
        <dbReference type="ARBA" id="ARBA00022801"/>
    </source>
</evidence>
<dbReference type="GO" id="GO:0005975">
    <property type="term" value="P:carbohydrate metabolic process"/>
    <property type="evidence" value="ECO:0007669"/>
    <property type="project" value="InterPro"/>
</dbReference>
<evidence type="ECO:0000259" key="6">
    <source>
        <dbReference type="Pfam" id="PF16355"/>
    </source>
</evidence>
<keyword evidence="2 8" id="KW-0378">Hydrolase</keyword>
<organism evidence="8 9">
    <name type="scientific">Microbacterium terrae</name>
    <dbReference type="NCBI Taxonomy" id="69369"/>
    <lineage>
        <taxon>Bacteria</taxon>
        <taxon>Bacillati</taxon>
        <taxon>Actinomycetota</taxon>
        <taxon>Actinomycetes</taxon>
        <taxon>Micrococcales</taxon>
        <taxon>Microbacteriaceae</taxon>
        <taxon>Microbacterium</taxon>
    </lineage>
</organism>
<dbReference type="SUPFAM" id="SSF49785">
    <property type="entry name" value="Galactose-binding domain-like"/>
    <property type="match status" value="1"/>
</dbReference>
<evidence type="ECO:0000259" key="5">
    <source>
        <dbReference type="Pfam" id="PF02836"/>
    </source>
</evidence>
<dbReference type="Pfam" id="PF02836">
    <property type="entry name" value="Glyco_hydro_2_C"/>
    <property type="match status" value="1"/>
</dbReference>
<dbReference type="AlphaFoldDB" id="A0A0M2GWU6"/>
<proteinExistence type="inferred from homology"/>
<dbReference type="Pfam" id="PF00703">
    <property type="entry name" value="Glyco_hydro_2"/>
    <property type="match status" value="1"/>
</dbReference>
<feature type="domain" description="Glycoside hydrolase family 2 immunoglobulin-like beta-sandwich" evidence="4">
    <location>
        <begin position="156"/>
        <end position="251"/>
    </location>
</feature>
<gene>
    <name evidence="8" type="primary">lacZ_6</name>
    <name evidence="8" type="ORF">RS81_02659</name>
</gene>
<dbReference type="InterPro" id="IPR051913">
    <property type="entry name" value="GH2_Domain-Containing"/>
</dbReference>
<protein>
    <submittedName>
        <fullName evidence="8">Beta-galactosidase</fullName>
        <ecNumber evidence="8">3.2.1.23</ecNumber>
    </submittedName>
</protein>
<dbReference type="EMBL" id="JYIZ01000055">
    <property type="protein sequence ID" value="KJL38388.1"/>
    <property type="molecule type" value="Genomic_DNA"/>
</dbReference>
<dbReference type="InterPro" id="IPR040605">
    <property type="entry name" value="Glyco_hydro2_dom5"/>
</dbReference>
<dbReference type="InterPro" id="IPR032311">
    <property type="entry name" value="DUF4982"/>
</dbReference>
<dbReference type="Gene3D" id="2.60.120.260">
    <property type="entry name" value="Galactose-binding domain-like"/>
    <property type="match status" value="1"/>
</dbReference>
<comment type="similarity">
    <text evidence="1">Belongs to the glycosyl hydrolase 2 family.</text>
</comment>
<evidence type="ECO:0000259" key="4">
    <source>
        <dbReference type="Pfam" id="PF00703"/>
    </source>
</evidence>
<dbReference type="Gene3D" id="2.60.40.10">
    <property type="entry name" value="Immunoglobulins"/>
    <property type="match status" value="3"/>
</dbReference>
<evidence type="ECO:0000313" key="8">
    <source>
        <dbReference type="EMBL" id="KJL38388.1"/>
    </source>
</evidence>
<dbReference type="SUPFAM" id="SSF49303">
    <property type="entry name" value="beta-Galactosidase/glucuronidase domain"/>
    <property type="match status" value="1"/>
</dbReference>
<dbReference type="InterPro" id="IPR017853">
    <property type="entry name" value="GH"/>
</dbReference>
<dbReference type="Pfam" id="PF18565">
    <property type="entry name" value="Glyco_hydro2_C5"/>
    <property type="match status" value="1"/>
</dbReference>
<dbReference type="PANTHER" id="PTHR42732">
    <property type="entry name" value="BETA-GALACTOSIDASE"/>
    <property type="match status" value="1"/>
</dbReference>
<dbReference type="PANTHER" id="PTHR42732:SF1">
    <property type="entry name" value="BETA-MANNOSIDASE"/>
    <property type="match status" value="1"/>
</dbReference>
<dbReference type="Proteomes" id="UP000033956">
    <property type="component" value="Unassembled WGS sequence"/>
</dbReference>
<reference evidence="8 9" key="1">
    <citation type="submission" date="2015-02" db="EMBL/GenBank/DDBJ databases">
        <title>Draft genome sequences of ten Microbacterium spp. with emphasis on heavy metal contaminated environments.</title>
        <authorList>
            <person name="Corretto E."/>
        </authorList>
    </citation>
    <scope>NUCLEOTIDE SEQUENCE [LARGE SCALE GENOMIC DNA]</scope>
    <source>
        <strain evidence="8 9">DSM 12510</strain>
    </source>
</reference>
<dbReference type="InterPro" id="IPR006101">
    <property type="entry name" value="Glyco_hydro_2"/>
</dbReference>
<dbReference type="STRING" id="92835.RS81_02659"/>
<dbReference type="Gene3D" id="3.20.20.80">
    <property type="entry name" value="Glycosidases"/>
    <property type="match status" value="1"/>
</dbReference>
<feature type="domain" description="Glycoside hydrolase family 2 catalytic" evidence="5">
    <location>
        <begin position="261"/>
        <end position="412"/>
    </location>
</feature>
<dbReference type="InterPro" id="IPR008979">
    <property type="entry name" value="Galactose-bd-like_sf"/>
</dbReference>
<dbReference type="PRINTS" id="PR00132">
    <property type="entry name" value="GLHYDRLASE2"/>
</dbReference>
<dbReference type="OrthoDB" id="9762066at2"/>
<accession>A0A0M2GWU6</accession>
<sequence length="812" mass="87249">MSARTLFTDGWTFRRTDNDTSASVRLPHDAMILETRTADAETGNHGGYFPGGSYVYARSWTAPADATQRTYSLFFEGVYGDTRVLVNGREVARCNSGYREFTAPLTGVAPGETALIDVLVDNTRVPNSRWYSGSGIYRPVWLESAGPVRIAPDGVHVVTRSISGDATVDVTIRVEGELPSGATASAEFSYDGERVVREHAATATGGVFSIPVTIPTPRLWSADSPHLYEVRASIAVDGDPVDQEQLRTGLRTVTVDARRGLRINGATELLRGACVHHDSGILGAATFAASESRRARILKAAGYNAIRSSHNPLSRAFLDACDEIGLYVMDELTDVWLKHKTHHDTADQFADVWPADAAAMIQKDRNRPSVIMYSIGNEIAETATQDGIDAAHAIHRYFAQNDPTRPTTLAVNLLLNLMSSRGSSPFEREQYLGEKKEAKDKKEATSTAANMLTAKLGRVMELAARLPAADKASRGAFGTVDVAGYNYAYGRYAADRKRYPNRVIVGSESMPGDLPAIWKRVTTVPGVIGDFMWTGWDYLGESGIGTWSYGSEPGSINKPYPALTAGPGAFDITGLPGAPALLAQAVWGTATTPGIAVRPLGTSGQRANRTPWRTSDAVPSWSWRALAGQAQIEVYSADDEVEVLLNDRSLGRKKAGERVGFVTRFRTQYEPGELVAIGYRDGAETGRSTLRSAGTPTLRLRPETTALQGPDDLAHVWIELADENGTVDMSTNDTVTVTVDGAGTLAALGTGAAATTESFTDDQHSTHRGRALAIVRGSDQRGFVTITATSARHGSATIILSPADTEHEGVPA</sequence>
<dbReference type="InterPro" id="IPR036156">
    <property type="entry name" value="Beta-gal/glucu_dom_sf"/>
</dbReference>
<feature type="domain" description="Glycoside hydrolase family 2" evidence="7">
    <location>
        <begin position="699"/>
        <end position="798"/>
    </location>
</feature>
<dbReference type="InterPro" id="IPR006103">
    <property type="entry name" value="Glyco_hydro_2_cat"/>
</dbReference>
<dbReference type="SUPFAM" id="SSF51445">
    <property type="entry name" value="(Trans)glycosidases"/>
    <property type="match status" value="1"/>
</dbReference>
<keyword evidence="3 8" id="KW-0326">Glycosidase</keyword>
<evidence type="ECO:0000259" key="7">
    <source>
        <dbReference type="Pfam" id="PF18565"/>
    </source>
</evidence>
<dbReference type="EC" id="3.2.1.23" evidence="8"/>
<feature type="domain" description="DUF4982" evidence="6">
    <location>
        <begin position="630"/>
        <end position="685"/>
    </location>
</feature>
<name>A0A0M2GWU6_9MICO</name>
<dbReference type="Pfam" id="PF16355">
    <property type="entry name" value="DUF4982"/>
    <property type="match status" value="1"/>
</dbReference>
<evidence type="ECO:0000256" key="3">
    <source>
        <dbReference type="ARBA" id="ARBA00023295"/>
    </source>
</evidence>
<keyword evidence="9" id="KW-1185">Reference proteome</keyword>
<evidence type="ECO:0000313" key="9">
    <source>
        <dbReference type="Proteomes" id="UP000033956"/>
    </source>
</evidence>
<dbReference type="InterPro" id="IPR013783">
    <property type="entry name" value="Ig-like_fold"/>
</dbReference>
<dbReference type="GO" id="GO:0004565">
    <property type="term" value="F:beta-galactosidase activity"/>
    <property type="evidence" value="ECO:0007669"/>
    <property type="project" value="UniProtKB-EC"/>
</dbReference>
<comment type="caution">
    <text evidence="8">The sequence shown here is derived from an EMBL/GenBank/DDBJ whole genome shotgun (WGS) entry which is preliminary data.</text>
</comment>